<sequence length="377" mass="38616">MTTAPSTHPHHAALPLLPLVAAICLFAALLWSGNLHAVTPMLAQIASAASEPTFYSNALSGLGLIAGGALAHWLQTRGHDLQGFAQACGSGMWVPMLASAMLGVAISNLLWGWTLSAGIWQPLFAPFVSVSPTVVLMFGADIKTVLTGGVLGGMVTPPLSVLGANVICPRVGVPSVVGVTGGMALAAVIAFIICRQLPWVPAPVLPRGPVSPPVPAVRTGPVWVLRRCVADFSEAPFFGSEWASLGLVAGAAVAYAIDPTTVAYGSGLLPQILAAQALTAVVAVLMWRTRWARRPFYPTFVPLVSVAPACVLAYGGTATSVLAGALAGAVLAPPLADWISARLPDDFHPFVGNVAAMAVATALIVPSLQLLPGIATS</sequence>
<keyword evidence="1" id="KW-0472">Membrane</keyword>
<feature type="transmembrane region" description="Helical" evidence="1">
    <location>
        <begin position="269"/>
        <end position="287"/>
    </location>
</feature>
<evidence type="ECO:0000313" key="2">
    <source>
        <dbReference type="EMBL" id="MBU8827107.1"/>
    </source>
</evidence>
<evidence type="ECO:0000313" key="3">
    <source>
        <dbReference type="Proteomes" id="UP000696413"/>
    </source>
</evidence>
<protein>
    <recommendedName>
        <fullName evidence="4">Integral membrane protein</fullName>
    </recommendedName>
</protein>
<reference evidence="2 3" key="1">
    <citation type="submission" date="2021-05" db="EMBL/GenBank/DDBJ databases">
        <title>Draft Genome Sequences of Clinical Respiratory Isolates of Mycobacterium goodii Recovered in Ireland.</title>
        <authorList>
            <person name="Flanagan P.R."/>
            <person name="Mok S."/>
            <person name="Roycroft E."/>
            <person name="Rogers T.R."/>
            <person name="Fitzgibbon M."/>
        </authorList>
    </citation>
    <scope>NUCLEOTIDE SEQUENCE [LARGE SCALE GENOMIC DNA]</scope>
    <source>
        <strain evidence="2 3">14IE55</strain>
    </source>
</reference>
<feature type="transmembrane region" description="Helical" evidence="1">
    <location>
        <begin position="235"/>
        <end position="257"/>
    </location>
</feature>
<feature type="transmembrane region" description="Helical" evidence="1">
    <location>
        <begin position="94"/>
        <end position="113"/>
    </location>
</feature>
<gene>
    <name evidence="2" type="ORF">KL859_30065</name>
</gene>
<feature type="transmembrane region" description="Helical" evidence="1">
    <location>
        <begin position="58"/>
        <end position="74"/>
    </location>
</feature>
<evidence type="ECO:0000256" key="1">
    <source>
        <dbReference type="SAM" id="Phobius"/>
    </source>
</evidence>
<name>A0ABS6I023_MYCGD</name>
<keyword evidence="1" id="KW-1133">Transmembrane helix</keyword>
<feature type="transmembrane region" description="Helical" evidence="1">
    <location>
        <begin position="173"/>
        <end position="194"/>
    </location>
</feature>
<accession>A0ABS6I023</accession>
<dbReference type="RefSeq" id="WP_214387977.1">
    <property type="nucleotide sequence ID" value="NZ_CP092364.2"/>
</dbReference>
<keyword evidence="1" id="KW-0812">Transmembrane</keyword>
<feature type="transmembrane region" description="Helical" evidence="1">
    <location>
        <begin position="299"/>
        <end position="330"/>
    </location>
</feature>
<proteinExistence type="predicted"/>
<comment type="caution">
    <text evidence="2">The sequence shown here is derived from an EMBL/GenBank/DDBJ whole genome shotgun (WGS) entry which is preliminary data.</text>
</comment>
<dbReference type="Proteomes" id="UP000696413">
    <property type="component" value="Unassembled WGS sequence"/>
</dbReference>
<dbReference type="EMBL" id="JAHBOM010000036">
    <property type="protein sequence ID" value="MBU8827107.1"/>
    <property type="molecule type" value="Genomic_DNA"/>
</dbReference>
<organism evidence="2 3">
    <name type="scientific">Mycolicibacterium goodii</name>
    <name type="common">Mycobacterium goodii</name>
    <dbReference type="NCBI Taxonomy" id="134601"/>
    <lineage>
        <taxon>Bacteria</taxon>
        <taxon>Bacillati</taxon>
        <taxon>Actinomycetota</taxon>
        <taxon>Actinomycetes</taxon>
        <taxon>Mycobacteriales</taxon>
        <taxon>Mycobacteriaceae</taxon>
        <taxon>Mycolicibacterium</taxon>
    </lineage>
</organism>
<evidence type="ECO:0008006" key="4">
    <source>
        <dbReference type="Google" id="ProtNLM"/>
    </source>
</evidence>
<keyword evidence="3" id="KW-1185">Reference proteome</keyword>
<feature type="transmembrane region" description="Helical" evidence="1">
    <location>
        <begin position="145"/>
        <end position="167"/>
    </location>
</feature>
<feature type="transmembrane region" description="Helical" evidence="1">
    <location>
        <begin position="350"/>
        <end position="371"/>
    </location>
</feature>